<sequence>MGLIDFYTLMAVLVLVLVVYELYDLKKKTEIKKEEIQLERERIALETKKREEEK</sequence>
<dbReference type="EMBL" id="PYAV01000010">
    <property type="protein sequence ID" value="PSL43602.1"/>
    <property type="molecule type" value="Genomic_DNA"/>
</dbReference>
<dbReference type="Proteomes" id="UP000242310">
    <property type="component" value="Unassembled WGS sequence"/>
</dbReference>
<dbReference type="RefSeq" id="WP_181315367.1">
    <property type="nucleotide sequence ID" value="NZ_PYAV01000010.1"/>
</dbReference>
<evidence type="ECO:0000256" key="1">
    <source>
        <dbReference type="SAM" id="Phobius"/>
    </source>
</evidence>
<organism evidence="2 3">
    <name type="scientific">Salsuginibacillus halophilus</name>
    <dbReference type="NCBI Taxonomy" id="517424"/>
    <lineage>
        <taxon>Bacteria</taxon>
        <taxon>Bacillati</taxon>
        <taxon>Bacillota</taxon>
        <taxon>Bacilli</taxon>
        <taxon>Bacillales</taxon>
        <taxon>Bacillaceae</taxon>
        <taxon>Salsuginibacillus</taxon>
    </lineage>
</organism>
<evidence type="ECO:0000313" key="2">
    <source>
        <dbReference type="EMBL" id="PSL43602.1"/>
    </source>
</evidence>
<name>A0A2P8HBK9_9BACI</name>
<feature type="transmembrane region" description="Helical" evidence="1">
    <location>
        <begin position="6"/>
        <end position="23"/>
    </location>
</feature>
<gene>
    <name evidence="2" type="ORF">B0H94_11078</name>
</gene>
<keyword evidence="1" id="KW-1133">Transmembrane helix</keyword>
<comment type="caution">
    <text evidence="2">The sequence shown here is derived from an EMBL/GenBank/DDBJ whole genome shotgun (WGS) entry which is preliminary data.</text>
</comment>
<keyword evidence="3" id="KW-1185">Reference proteome</keyword>
<proteinExistence type="predicted"/>
<keyword evidence="1" id="KW-0812">Transmembrane</keyword>
<protein>
    <submittedName>
        <fullName evidence="2">Uncharacterized protein</fullName>
    </submittedName>
</protein>
<reference evidence="2 3" key="1">
    <citation type="submission" date="2018-03" db="EMBL/GenBank/DDBJ databases">
        <title>Genomic Encyclopedia of Type Strains, Phase III (KMG-III): the genomes of soil and plant-associated and newly described type strains.</title>
        <authorList>
            <person name="Whitman W."/>
        </authorList>
    </citation>
    <scope>NUCLEOTIDE SEQUENCE [LARGE SCALE GENOMIC DNA]</scope>
    <source>
        <strain evidence="2 3">CGMCC 1.07653</strain>
    </source>
</reference>
<evidence type="ECO:0000313" key="3">
    <source>
        <dbReference type="Proteomes" id="UP000242310"/>
    </source>
</evidence>
<dbReference type="AlphaFoldDB" id="A0A2P8HBK9"/>
<keyword evidence="1" id="KW-0472">Membrane</keyword>
<accession>A0A2P8HBK9</accession>